<sequence length="116" mass="12991">MSLQAKDCQQFIRGQDSSLGQPPTWYQLHQHLDLRLPTSRTVQPSMNEELPGATSACCSSHSQLHPHLHKQLPFGHYSGVRTHPAGYALWRSDQGRSPCTVRSQLSTCDAEFYVAT</sequence>
<proteinExistence type="predicted"/>
<reference evidence="1" key="1">
    <citation type="journal article" date="2003" name="Science">
        <title>Human chromosome 7: DNA sequence and biology.</title>
        <authorList>
            <person name="Scherer S.W."/>
            <person name="Cheung J."/>
            <person name="MacDonald J.R."/>
            <person name="Osborne L.R."/>
            <person name="Nakabayashi K."/>
            <person name="Herbrick J.A."/>
            <person name="Carson A.R."/>
            <person name="Parker-Katiraee L."/>
            <person name="Skaug J."/>
            <person name="Khaja R."/>
            <person name="Zhang J."/>
            <person name="Hudek A.K."/>
            <person name="Li M."/>
            <person name="Haddad M."/>
            <person name="Duggan G.E."/>
            <person name="Fernandez B.A."/>
            <person name="Kanematsu E."/>
            <person name="Gentles S."/>
            <person name="Christopoulos C.C."/>
            <person name="Choufani S."/>
            <person name="Kwasnicka D."/>
            <person name="Zheng X.H."/>
            <person name="Lai Z."/>
            <person name="Nusskern D."/>
            <person name="Zhang Q."/>
            <person name="Gu Z."/>
            <person name="Lu F."/>
            <person name="Zeesman S."/>
            <person name="Nowaczyk M.J."/>
            <person name="Teshima I."/>
            <person name="Chitayat D."/>
            <person name="Shuman C."/>
            <person name="Weksberg R."/>
            <person name="Zackai E.H."/>
            <person name="Grebe T.A."/>
            <person name="Cox S.R."/>
            <person name="Kirkpatrick S.J."/>
            <person name="Rahman N."/>
            <person name="Friedman J.M."/>
            <person name="Heng H.H."/>
            <person name="Pelicci P.G."/>
            <person name="Lo-Coco F."/>
            <person name="Belloni E."/>
            <person name="Shaffer L.G."/>
            <person name="Pober B."/>
            <person name="Morton C.C."/>
            <person name="Gusella J.F."/>
            <person name="Bruns G.A."/>
            <person name="Korf B.R."/>
            <person name="Quade B.J."/>
            <person name="Ligon A.H."/>
            <person name="Ferguson H."/>
            <person name="Higgins A.W."/>
            <person name="Leach N.T."/>
            <person name="Herrick S.R."/>
            <person name="Lemyre E."/>
            <person name="Farra C.G."/>
            <person name="Kim H.G."/>
            <person name="Summers A.M."/>
            <person name="Gripp K.W."/>
            <person name="Roberts W."/>
            <person name="Szatmari P."/>
            <person name="Winsor E.J."/>
            <person name="Grzeschik K.H."/>
            <person name="Teebi A."/>
            <person name="Minassian B.A."/>
            <person name="Kere J."/>
            <person name="Armengol L."/>
            <person name="Pujana M.A."/>
            <person name="Estivill X."/>
            <person name="Wilson M.D."/>
            <person name="Koop B.F."/>
            <person name="Tosi S."/>
            <person name="Moore G.E."/>
            <person name="Boright A.P."/>
            <person name="Zlotorynski E."/>
            <person name="Kerem B."/>
            <person name="Kroisel P.M."/>
            <person name="Petek E."/>
            <person name="Oscier D.G."/>
            <person name="Mould S.J."/>
            <person name="Dohner H."/>
            <person name="Dohner K."/>
            <person name="Rommens J.M."/>
            <person name="Vincent J.B."/>
            <person name="Venter J.C."/>
            <person name="Li P.W."/>
            <person name="Mural R.J."/>
            <person name="Adams M.D."/>
            <person name="Tsui L.C."/>
        </authorList>
    </citation>
    <scope>NUCLEOTIDE SEQUENCE [LARGE SCALE GENOMIC DNA]</scope>
</reference>
<dbReference type="AlphaFoldDB" id="A4D0Q7"/>
<dbReference type="EMBL" id="CH236947">
    <property type="protein sequence ID" value="EAL24397.1"/>
    <property type="molecule type" value="Genomic_DNA"/>
</dbReference>
<evidence type="ECO:0000313" key="1">
    <source>
        <dbReference type="EMBL" id="EAL24397.1"/>
    </source>
</evidence>
<name>A4D0Q7_HUMAN</name>
<organism evidence="1">
    <name type="scientific">Homo sapiens</name>
    <name type="common">Human</name>
    <dbReference type="NCBI Taxonomy" id="9606"/>
    <lineage>
        <taxon>Eukaryota</taxon>
        <taxon>Metazoa</taxon>
        <taxon>Chordata</taxon>
        <taxon>Craniata</taxon>
        <taxon>Vertebrata</taxon>
        <taxon>Euteleostomi</taxon>
        <taxon>Mammalia</taxon>
        <taxon>Eutheria</taxon>
        <taxon>Euarchontoglires</taxon>
        <taxon>Primates</taxon>
        <taxon>Haplorrhini</taxon>
        <taxon>Catarrhini</taxon>
        <taxon>Hominidae</taxon>
        <taxon>Homo</taxon>
    </lineage>
</organism>
<gene>
    <name evidence="1" type="primary">LOC340340</name>
    <name evidence="1" type="ORF">tcag7.1188</name>
</gene>
<accession>A4D0Q7</accession>
<reference evidence="1" key="2">
    <citation type="submission" date="2004-06" db="EMBL/GenBank/DDBJ databases">
        <authorList>
            <person name="Scherer S.W."/>
            <person name="Cheung J."/>
            <person name="MacDonald J.R."/>
            <person name="Osborne L.R."/>
            <person name="Nakabayashi K."/>
            <person name="Herbrick J.-A."/>
            <person name="Carson A.R."/>
            <person name="Parker-Katiraee L."/>
            <person name="Skaug J."/>
            <person name="Khaja R."/>
            <person name="Zhang J."/>
            <person name="Hudek A.K."/>
            <person name="Li M."/>
            <person name="Haddad M."/>
            <person name="Duggan G.E."/>
            <person name="Fernandez B.A."/>
            <person name="Kanematsu E."/>
            <person name="Gentles S."/>
            <person name="Christopoulos C.C."/>
            <person name="Choufani S."/>
            <person name="Kwasnicka D."/>
            <person name="Zheng X.H."/>
            <person name="Nusskern D."/>
            <person name="Zhang Q."/>
            <person name="Gu Z."/>
            <person name="Lu F."/>
            <person name="Zeesman S."/>
            <person name="Teshima I."/>
            <person name="Chitayat D."/>
            <person name="Shuman C."/>
            <person name="Weksberg R."/>
            <person name="Zackai E.H."/>
            <person name="Grebe T.A."/>
            <person name="Cox S.R."/>
            <person name="Kirkpatrick S.J."/>
            <person name="Rahman N."/>
            <person name="Friedman J.M."/>
            <person name="Heng H.H.Q."/>
            <person name="Pelicci P."/>
            <person name="Lococo F."/>
            <person name="Belloni E."/>
            <person name="Shaffer L.G."/>
            <person name="Morton C.C."/>
            <person name="Pober B."/>
            <person name="Gusella J."/>
            <person name="Bruns G."/>
            <person name="Korf B.R."/>
            <person name="Quade B.J."/>
            <person name="Ligon A.H."/>
            <person name="Ferguson H."/>
            <person name="Higgins A.W."/>
            <person name="Leach N.T."/>
            <person name="Herrick S.R."/>
            <person name="Lemyre E."/>
            <person name="Farra C.G."/>
            <person name="Kim H.-G."/>
            <person name="Summers A.M."/>
            <person name="Gripp K.W."/>
            <person name="Roberts W."/>
            <person name="Szatmari P."/>
            <person name="Winsor E.J.T."/>
            <person name="Grzeschik K.-H."/>
            <person name="Teebi A."/>
            <person name="Minassian B.A."/>
            <person name="Kere J."/>
            <person name="Armengol L."/>
            <person name="Pujana M.Angel."/>
            <person name="Estivill X."/>
            <person name="Wilson M.D."/>
            <person name="Koop B.F."/>
            <person name="Tosi S."/>
            <person name="Moore G.E."/>
            <person name="Boright A.P."/>
            <person name="Zlotorynski E."/>
            <person name="Kerem B."/>
            <person name="Kroisel P.M."/>
            <person name="Petek E."/>
            <person name="Oscier D.G."/>
            <person name="Mould S.J."/>
            <person name="Doehner H."/>
            <person name="Doehner K."/>
            <person name="Rommens J.M."/>
            <person name="Vincent J.B."/>
            <person name="Venter J.C."/>
            <person name="Li P.W."/>
            <person name="Mural R.J."/>
            <person name="Adams M.D."/>
            <person name="Tsui L.-C."/>
        </authorList>
    </citation>
    <scope>NUCLEOTIDE SEQUENCE</scope>
</reference>
<protein>
    <submittedName>
        <fullName evidence="1">Uncharacterized protein LOC340340</fullName>
    </submittedName>
</protein>